<dbReference type="Gene3D" id="1.10.10.10">
    <property type="entry name" value="Winged helix-like DNA-binding domain superfamily/Winged helix DNA-binding domain"/>
    <property type="match status" value="1"/>
</dbReference>
<evidence type="ECO:0000313" key="2">
    <source>
        <dbReference type="Proteomes" id="UP000674938"/>
    </source>
</evidence>
<dbReference type="AlphaFoldDB" id="A0A940P869"/>
<dbReference type="InterPro" id="IPR050679">
    <property type="entry name" value="Bact_HTH_transcr_reg"/>
</dbReference>
<reference evidence="1" key="1">
    <citation type="submission" date="2020-12" db="EMBL/GenBank/DDBJ databases">
        <title>Vagococcus allomyrinae sp. nov. and Enterococcus lavae sp. nov., isolated from the larvae of Allomyrina dichotoma.</title>
        <authorList>
            <person name="Lee S.D."/>
        </authorList>
    </citation>
    <scope>NUCLEOTIDE SEQUENCE</scope>
    <source>
        <strain evidence="1">BWB3-3</strain>
    </source>
</reference>
<dbReference type="PANTHER" id="PTHR44846:SF17">
    <property type="entry name" value="GNTR-FAMILY TRANSCRIPTIONAL REGULATOR"/>
    <property type="match status" value="1"/>
</dbReference>
<protein>
    <submittedName>
        <fullName evidence="1">GntR family transcriptional regulator</fullName>
    </submittedName>
</protein>
<dbReference type="PANTHER" id="PTHR44846">
    <property type="entry name" value="MANNOSYL-D-GLYCERATE TRANSPORT/METABOLISM SYSTEM REPRESSOR MNGR-RELATED"/>
    <property type="match status" value="1"/>
</dbReference>
<sequence length="148" mass="17646">MDLCDIYHLSRLTIRKGMVELVSENLLYCERAQGTFVKKFTLDSTVIKDFTQELREQSKNTTTLRADISKRHADHKIAKYLQIKPRNDILILKRVRRDGKDIVAFFVPLIVFREDYFLKSKDYYRSFYNYLAITVIYTEQGFYVKNKP</sequence>
<dbReference type="InterPro" id="IPR028978">
    <property type="entry name" value="Chorismate_lyase_/UTRA_dom_sf"/>
</dbReference>
<keyword evidence="2" id="KW-1185">Reference proteome</keyword>
<dbReference type="EMBL" id="JAEEGA010000016">
    <property type="protein sequence ID" value="MBP1043474.1"/>
    <property type="molecule type" value="Genomic_DNA"/>
</dbReference>
<name>A0A940P869_9ENTE</name>
<organism evidence="1 2">
    <name type="scientific">Vagococcus allomyrinae</name>
    <dbReference type="NCBI Taxonomy" id="2794353"/>
    <lineage>
        <taxon>Bacteria</taxon>
        <taxon>Bacillati</taxon>
        <taxon>Bacillota</taxon>
        <taxon>Bacilli</taxon>
        <taxon>Lactobacillales</taxon>
        <taxon>Enterococcaceae</taxon>
        <taxon>Vagococcus</taxon>
    </lineage>
</organism>
<dbReference type="Proteomes" id="UP000674938">
    <property type="component" value="Unassembled WGS sequence"/>
</dbReference>
<gene>
    <name evidence="1" type="ORF">I6N95_20835</name>
</gene>
<proteinExistence type="predicted"/>
<evidence type="ECO:0000313" key="1">
    <source>
        <dbReference type="EMBL" id="MBP1043474.1"/>
    </source>
</evidence>
<comment type="caution">
    <text evidence="1">The sequence shown here is derived from an EMBL/GenBank/DDBJ whole genome shotgun (WGS) entry which is preliminary data.</text>
</comment>
<dbReference type="SUPFAM" id="SSF64288">
    <property type="entry name" value="Chorismate lyase-like"/>
    <property type="match status" value="1"/>
</dbReference>
<accession>A0A940P869</accession>
<dbReference type="GO" id="GO:0045892">
    <property type="term" value="P:negative regulation of DNA-templated transcription"/>
    <property type="evidence" value="ECO:0007669"/>
    <property type="project" value="TreeGrafter"/>
</dbReference>
<dbReference type="InterPro" id="IPR036388">
    <property type="entry name" value="WH-like_DNA-bd_sf"/>
</dbReference>
<dbReference type="Gene3D" id="3.40.1410.10">
    <property type="entry name" value="Chorismate lyase-like"/>
    <property type="match status" value="1"/>
</dbReference>